<keyword evidence="3" id="KW-1185">Reference proteome</keyword>
<dbReference type="InterPro" id="IPR036249">
    <property type="entry name" value="Thioredoxin-like_sf"/>
</dbReference>
<evidence type="ECO:0000313" key="2">
    <source>
        <dbReference type="EMBL" id="NCD68584.1"/>
    </source>
</evidence>
<feature type="domain" description="Thioredoxin" evidence="1">
    <location>
        <begin position="26"/>
        <end position="166"/>
    </location>
</feature>
<dbReference type="RefSeq" id="WP_166584607.1">
    <property type="nucleotide sequence ID" value="NZ_WWEO01000038.1"/>
</dbReference>
<dbReference type="PANTHER" id="PTHR42852">
    <property type="entry name" value="THIOL:DISULFIDE INTERCHANGE PROTEIN DSBE"/>
    <property type="match status" value="1"/>
</dbReference>
<dbReference type="AlphaFoldDB" id="A0A965ZCP9"/>
<sequence>MKKIIFIYVTTVFLGINNVFAQYHEIKPGEQIPNFTFPDTYNAKNSTVKLSDFKGKLVILDFWGPYCLPCIAGFPKIDSLQKLFEGQIQILAISNLTKAEVAKFFKSHINVHRPNVPFITNAKHMDSVFPHTGVPFQVWIDGSGKVLLYGDPTSLTVKNINNSLKTGTAFYRKASKNVYTSFIDSRWKNLVVYASSISRYKSDSLRMHPELNAKGKQLAETGPVPFLYQRAFSDSSFKFLDVYSPGRVILEVNDKTKFIKSPEIKGEEAMKWIDDNYFTYQLIEPNNFPGNMYHKMKDDLDNYFQLTSKIEKRMVECYILVSTGNSEVLKTKGQTGFNNFYKMNDVHSTEYAKIRQLKNQPFLYLSNAVKDFVEYKLNSPFFDESGISENIDVEMSGKILDDMNFDEWQDGLKKYNLAIEKKRRLIDVLVISDFK</sequence>
<dbReference type="Proteomes" id="UP000638732">
    <property type="component" value="Unassembled WGS sequence"/>
</dbReference>
<dbReference type="SUPFAM" id="SSF52833">
    <property type="entry name" value="Thioredoxin-like"/>
    <property type="match status" value="1"/>
</dbReference>
<dbReference type="InterPro" id="IPR013766">
    <property type="entry name" value="Thioredoxin_domain"/>
</dbReference>
<organism evidence="2 3">
    <name type="scientific">Mucilaginibacter agri</name>
    <dbReference type="NCBI Taxonomy" id="2695265"/>
    <lineage>
        <taxon>Bacteria</taxon>
        <taxon>Pseudomonadati</taxon>
        <taxon>Bacteroidota</taxon>
        <taxon>Sphingobacteriia</taxon>
        <taxon>Sphingobacteriales</taxon>
        <taxon>Sphingobacteriaceae</taxon>
        <taxon>Mucilaginibacter</taxon>
    </lineage>
</organism>
<dbReference type="Pfam" id="PF00578">
    <property type="entry name" value="AhpC-TSA"/>
    <property type="match status" value="1"/>
</dbReference>
<gene>
    <name evidence="2" type="ORF">GSY63_04365</name>
</gene>
<dbReference type="Gene3D" id="3.40.30.10">
    <property type="entry name" value="Glutaredoxin"/>
    <property type="match status" value="1"/>
</dbReference>
<dbReference type="PROSITE" id="PS51352">
    <property type="entry name" value="THIOREDOXIN_2"/>
    <property type="match status" value="1"/>
</dbReference>
<name>A0A965ZCP9_9SPHI</name>
<protein>
    <submittedName>
        <fullName evidence="2">Redoxin domain-containing protein</fullName>
    </submittedName>
</protein>
<evidence type="ECO:0000313" key="3">
    <source>
        <dbReference type="Proteomes" id="UP000638732"/>
    </source>
</evidence>
<reference evidence="2" key="1">
    <citation type="submission" date="2020-01" db="EMBL/GenBank/DDBJ databases">
        <authorList>
            <person name="Seo Y.L."/>
        </authorList>
    </citation>
    <scope>NUCLEOTIDE SEQUENCE</scope>
    <source>
        <strain evidence="2">R11</strain>
    </source>
</reference>
<accession>A0A965ZCP9</accession>
<dbReference type="GO" id="GO:0016209">
    <property type="term" value="F:antioxidant activity"/>
    <property type="evidence" value="ECO:0007669"/>
    <property type="project" value="InterPro"/>
</dbReference>
<dbReference type="CDD" id="cd02966">
    <property type="entry name" value="TlpA_like_family"/>
    <property type="match status" value="1"/>
</dbReference>
<dbReference type="InterPro" id="IPR050553">
    <property type="entry name" value="Thioredoxin_ResA/DsbE_sf"/>
</dbReference>
<proteinExistence type="predicted"/>
<reference evidence="2" key="2">
    <citation type="submission" date="2020-10" db="EMBL/GenBank/DDBJ databases">
        <title>Mucilaginibacter sp. nov., isolated from soil.</title>
        <authorList>
            <person name="Jeon C.O."/>
        </authorList>
    </citation>
    <scope>NUCLEOTIDE SEQUENCE</scope>
    <source>
        <strain evidence="2">R11</strain>
    </source>
</reference>
<dbReference type="GO" id="GO:0016491">
    <property type="term" value="F:oxidoreductase activity"/>
    <property type="evidence" value="ECO:0007669"/>
    <property type="project" value="InterPro"/>
</dbReference>
<comment type="caution">
    <text evidence="2">The sequence shown here is derived from an EMBL/GenBank/DDBJ whole genome shotgun (WGS) entry which is preliminary data.</text>
</comment>
<dbReference type="EMBL" id="WWEO01000038">
    <property type="protein sequence ID" value="NCD68584.1"/>
    <property type="molecule type" value="Genomic_DNA"/>
</dbReference>
<evidence type="ECO:0000259" key="1">
    <source>
        <dbReference type="PROSITE" id="PS51352"/>
    </source>
</evidence>
<dbReference type="PANTHER" id="PTHR42852:SF13">
    <property type="entry name" value="PROTEIN DIPZ"/>
    <property type="match status" value="1"/>
</dbReference>
<dbReference type="InterPro" id="IPR000866">
    <property type="entry name" value="AhpC/TSA"/>
</dbReference>